<dbReference type="OrthoDB" id="75169at2759"/>
<dbReference type="InterPro" id="IPR000182">
    <property type="entry name" value="GNAT_dom"/>
</dbReference>
<dbReference type="eggNOG" id="KOG3033">
    <property type="taxonomic scope" value="Eukaryota"/>
</dbReference>
<name>K0RD77_THAOC</name>
<dbReference type="SUPFAM" id="SSF55729">
    <property type="entry name" value="Acyl-CoA N-acyltransferases (Nat)"/>
    <property type="match status" value="1"/>
</dbReference>
<dbReference type="InterPro" id="IPR003719">
    <property type="entry name" value="Phenazine_PhzF-like"/>
</dbReference>
<evidence type="ECO:0000256" key="2">
    <source>
        <dbReference type="ARBA" id="ARBA00023235"/>
    </source>
</evidence>
<keyword evidence="2" id="KW-0413">Isomerase</keyword>
<dbReference type="GO" id="GO:0016747">
    <property type="term" value="F:acyltransferase activity, transferring groups other than amino-acyl groups"/>
    <property type="evidence" value="ECO:0007669"/>
    <property type="project" value="InterPro"/>
</dbReference>
<dbReference type="Pfam" id="PF02567">
    <property type="entry name" value="PhzC-PhzF"/>
    <property type="match status" value="1"/>
</dbReference>
<protein>
    <recommendedName>
        <fullName evidence="3">N-acetyltransferase domain-containing protein</fullName>
    </recommendedName>
</protein>
<dbReference type="Gene3D" id="3.40.630.30">
    <property type="match status" value="1"/>
</dbReference>
<gene>
    <name evidence="4" type="ORF">THAOC_34257</name>
</gene>
<proteinExistence type="inferred from homology"/>
<dbReference type="Proteomes" id="UP000266841">
    <property type="component" value="Unassembled WGS sequence"/>
</dbReference>
<evidence type="ECO:0000259" key="3">
    <source>
        <dbReference type="PROSITE" id="PS51186"/>
    </source>
</evidence>
<comment type="caution">
    <text evidence="4">The sequence shown here is derived from an EMBL/GenBank/DDBJ whole genome shotgun (WGS) entry which is preliminary data.</text>
</comment>
<dbReference type="GO" id="GO:0016853">
    <property type="term" value="F:isomerase activity"/>
    <property type="evidence" value="ECO:0007669"/>
    <property type="project" value="UniProtKB-KW"/>
</dbReference>
<dbReference type="PANTHER" id="PTHR13774:SF17">
    <property type="entry name" value="PHENAZINE BIOSYNTHESIS-LIKE DOMAIN-CONTAINING PROTEIN"/>
    <property type="match status" value="1"/>
</dbReference>
<sequence>MASRRTMQELQLKFRSVQPVDIERIAELEADAFPPEVAESKSDLQGRQHYGAAFFRCVLLKNSKELEEVVSEAMPFRQMSTEEEACHHVMHDGEGNELIGYVSASRCDEFVSSSIKLNDESQSLVPSLAYPCKVKKREPNGRYLAIHSVVVQREYQRLGVAKSLLQNYVKSVEKWNEDDESSKKRSNSKMERKIEKIIVLCRSSVASLFVSSGFRWRQTVSLGCDSYYEMEKQIQLSNNKPASIPREFYLVNSFALPGISVSGNPAAIIVLPDDDYSGVSDEWMMSIARQFNQPSTVFAWRLDDKSVASSISDDVLNVSNHGEDDAHQNNHHFYVRFFNPKGECNMCAHAAFGLANVLFRHFDEGTDVVSFHNRTNIILQARPYVSSQTRRPSYLPQQQNTVVAMETKKLLNNTDGKIRMDYPWRDVVELPRDGQKAILAMLRRAFFSSHSVVDNDDDDDSETDEVALSLSSSQILFAGATENNEDLLVEVEAEMFDTMLGRNVDYSALKHGYGYTRGIIVCCSPSVSISEQFNTEVDFRSRYFQPRVGVNEDVASGWPQCALAPYFHSKNANGKNKLVGLQQSERGGLIECILNKDEETVGIVGLTVTTLKGVTLIGE</sequence>
<dbReference type="AlphaFoldDB" id="K0RD77"/>
<comment type="similarity">
    <text evidence="1">Belongs to the PhzF family.</text>
</comment>
<feature type="domain" description="N-acetyltransferase" evidence="3">
    <location>
        <begin position="12"/>
        <end position="235"/>
    </location>
</feature>
<dbReference type="InterPro" id="IPR016181">
    <property type="entry name" value="Acyl_CoA_acyltransferase"/>
</dbReference>
<accession>K0RD77</accession>
<dbReference type="PANTHER" id="PTHR13774">
    <property type="entry name" value="PHENAZINE BIOSYNTHESIS PROTEIN"/>
    <property type="match status" value="1"/>
</dbReference>
<dbReference type="GO" id="GO:0005737">
    <property type="term" value="C:cytoplasm"/>
    <property type="evidence" value="ECO:0007669"/>
    <property type="project" value="TreeGrafter"/>
</dbReference>
<dbReference type="PROSITE" id="PS51186">
    <property type="entry name" value="GNAT"/>
    <property type="match status" value="1"/>
</dbReference>
<dbReference type="Gene3D" id="3.10.310.10">
    <property type="entry name" value="Diaminopimelate Epimerase, Chain A, domain 1"/>
    <property type="match status" value="2"/>
</dbReference>
<reference evidence="4 5" key="1">
    <citation type="journal article" date="2012" name="Genome Biol.">
        <title>Genome and low-iron response of an oceanic diatom adapted to chronic iron limitation.</title>
        <authorList>
            <person name="Lommer M."/>
            <person name="Specht M."/>
            <person name="Roy A.S."/>
            <person name="Kraemer L."/>
            <person name="Andreson R."/>
            <person name="Gutowska M.A."/>
            <person name="Wolf J."/>
            <person name="Bergner S.V."/>
            <person name="Schilhabel M.B."/>
            <person name="Klostermeier U.C."/>
            <person name="Beiko R.G."/>
            <person name="Rosenstiel P."/>
            <person name="Hippler M."/>
            <person name="Laroche J."/>
        </authorList>
    </citation>
    <scope>NUCLEOTIDE SEQUENCE [LARGE SCALE GENOMIC DNA]</scope>
    <source>
        <strain evidence="4 5">CCMP1005</strain>
    </source>
</reference>
<dbReference type="Pfam" id="PF00583">
    <property type="entry name" value="Acetyltransf_1"/>
    <property type="match status" value="1"/>
</dbReference>
<evidence type="ECO:0000313" key="5">
    <source>
        <dbReference type="Proteomes" id="UP000266841"/>
    </source>
</evidence>
<dbReference type="EMBL" id="AGNL01047397">
    <property type="protein sequence ID" value="EJK47051.1"/>
    <property type="molecule type" value="Genomic_DNA"/>
</dbReference>
<organism evidence="4 5">
    <name type="scientific">Thalassiosira oceanica</name>
    <name type="common">Marine diatom</name>
    <dbReference type="NCBI Taxonomy" id="159749"/>
    <lineage>
        <taxon>Eukaryota</taxon>
        <taxon>Sar</taxon>
        <taxon>Stramenopiles</taxon>
        <taxon>Ochrophyta</taxon>
        <taxon>Bacillariophyta</taxon>
        <taxon>Coscinodiscophyceae</taxon>
        <taxon>Thalassiosirophycidae</taxon>
        <taxon>Thalassiosirales</taxon>
        <taxon>Thalassiosiraceae</taxon>
        <taxon>Thalassiosira</taxon>
    </lineage>
</organism>
<keyword evidence="5" id="KW-1185">Reference proteome</keyword>
<evidence type="ECO:0000313" key="4">
    <source>
        <dbReference type="EMBL" id="EJK47051.1"/>
    </source>
</evidence>
<evidence type="ECO:0000256" key="1">
    <source>
        <dbReference type="ARBA" id="ARBA00008270"/>
    </source>
</evidence>
<dbReference type="OMA" id="ICLSPLN"/>
<dbReference type="SUPFAM" id="SSF54506">
    <property type="entry name" value="Diaminopimelate epimerase-like"/>
    <property type="match status" value="1"/>
</dbReference>